<reference evidence="3 4" key="1">
    <citation type="submission" date="2016-12" db="EMBL/GenBank/DDBJ databases">
        <authorList>
            <person name="Song W.-J."/>
            <person name="Kurnit D.M."/>
        </authorList>
    </citation>
    <scope>NUCLEOTIDE SEQUENCE [LARGE SCALE GENOMIC DNA]</scope>
    <source>
        <strain evidence="3 4">IMCC3135</strain>
    </source>
</reference>
<evidence type="ECO:0000313" key="3">
    <source>
        <dbReference type="EMBL" id="ASJ71294.1"/>
    </source>
</evidence>
<feature type="coiled-coil region" evidence="2">
    <location>
        <begin position="91"/>
        <end position="118"/>
    </location>
</feature>
<dbReference type="OrthoDB" id="5296275at2"/>
<evidence type="ECO:0000313" key="4">
    <source>
        <dbReference type="Proteomes" id="UP000250079"/>
    </source>
</evidence>
<keyword evidence="2" id="KW-0175">Coiled coil</keyword>
<accession>A0A2Z2NVW0</accession>
<comment type="similarity">
    <text evidence="1">Belongs to the UPF0751 family.</text>
</comment>
<name>A0A2Z2NVW0_9GAMM</name>
<proteinExistence type="inferred from homology"/>
<dbReference type="KEGG" id="gai:IMCC3135_05910"/>
<dbReference type="EMBL" id="CP018632">
    <property type="protein sequence ID" value="ASJ71294.1"/>
    <property type="molecule type" value="Genomic_DNA"/>
</dbReference>
<organism evidence="3 4">
    <name type="scientific">Granulosicoccus antarcticus IMCC3135</name>
    <dbReference type="NCBI Taxonomy" id="1192854"/>
    <lineage>
        <taxon>Bacteria</taxon>
        <taxon>Pseudomonadati</taxon>
        <taxon>Pseudomonadota</taxon>
        <taxon>Gammaproteobacteria</taxon>
        <taxon>Chromatiales</taxon>
        <taxon>Granulosicoccaceae</taxon>
        <taxon>Granulosicoccus</taxon>
    </lineage>
</organism>
<protein>
    <submittedName>
        <fullName evidence="3">Uncharacterized protein</fullName>
    </submittedName>
</protein>
<dbReference type="Pfam" id="PF10087">
    <property type="entry name" value="DUF2325"/>
    <property type="match status" value="1"/>
</dbReference>
<keyword evidence="4" id="KW-1185">Reference proteome</keyword>
<dbReference type="AlphaFoldDB" id="A0A2Z2NVW0"/>
<feature type="coiled-coil region" evidence="2">
    <location>
        <begin position="17"/>
        <end position="44"/>
    </location>
</feature>
<evidence type="ECO:0000256" key="2">
    <source>
        <dbReference type="SAM" id="Coils"/>
    </source>
</evidence>
<sequence length="255" mass="28665">MMSHLSGASTCVDRGRLSKQDRQIDSLTREVQTLRQRYQSTSDALREQTRLTEQEKLKGQRLQAQMLEAQRLEQKTITNDSSARAANDPRMEQLLHRLSELQNSLSAEKETVKQQTQTISHLEAFQQTLVAEQSAPPLPMPKTASANTAGDLKLCGQCVLYLGGKAQQRRHFQALVESCDGRFLHHDGGRETCPHRISELVSQADVVMCPTNCISHSAMQKARTLCARQDKPIVFMQRSSMSAFTRSLRETLGQD</sequence>
<gene>
    <name evidence="3" type="ORF">IMCC3135_05910</name>
</gene>
<dbReference type="Proteomes" id="UP000250079">
    <property type="component" value="Chromosome"/>
</dbReference>
<evidence type="ECO:0000256" key="1">
    <source>
        <dbReference type="ARBA" id="ARBA00007189"/>
    </source>
</evidence>
<dbReference type="RefSeq" id="WP_157735790.1">
    <property type="nucleotide sequence ID" value="NZ_CP018632.1"/>
</dbReference>
<dbReference type="InterPro" id="IPR016772">
    <property type="entry name" value="UCP020408"/>
</dbReference>